<keyword evidence="3 7" id="KW-0812">Transmembrane</keyword>
<reference evidence="10" key="1">
    <citation type="submission" date="2017-08" db="EMBL/GenBank/DDBJ databases">
        <authorList>
            <person name="Huang Z."/>
        </authorList>
    </citation>
    <scope>NUCLEOTIDE SEQUENCE [LARGE SCALE GENOMIC DNA]</scope>
    <source>
        <strain evidence="10">SA5d-4</strain>
    </source>
</reference>
<dbReference type="RefSeq" id="WP_094926657.1">
    <property type="nucleotide sequence ID" value="NZ_NPIA01000013.1"/>
</dbReference>
<sequence>MFVRTENFKSFIHYYPVVSLIILIQTIIFIWTAFTFLPYSSELLNNGIGTNLYIAYGEYWRLVTPIFFHGSFGHLFFNSFSLILFGPALEQILGKTRFIIGYLGAGIIANVAVYLLEALNYSHLGASGSIFGLFGIYVYMVYLRKDLIDSSNSQIVLTILVIGLVMTFISPGVSILGHIFGLIGGLLLAPPLLSKR</sequence>
<protein>
    <submittedName>
        <fullName evidence="9">Rhomboid family intramembrane serine protease</fullName>
    </submittedName>
</protein>
<feature type="transmembrane region" description="Helical" evidence="7">
    <location>
        <begin position="154"/>
        <end position="169"/>
    </location>
</feature>
<dbReference type="GO" id="GO:0004252">
    <property type="term" value="F:serine-type endopeptidase activity"/>
    <property type="evidence" value="ECO:0007669"/>
    <property type="project" value="InterPro"/>
</dbReference>
<dbReference type="InterPro" id="IPR050925">
    <property type="entry name" value="Rhomboid_protease_S54"/>
</dbReference>
<dbReference type="Gene3D" id="1.20.1540.10">
    <property type="entry name" value="Rhomboid-like"/>
    <property type="match status" value="1"/>
</dbReference>
<evidence type="ECO:0000256" key="7">
    <source>
        <dbReference type="SAM" id="Phobius"/>
    </source>
</evidence>
<gene>
    <name evidence="9" type="ORF">CIB95_15510</name>
</gene>
<dbReference type="GO" id="GO:0006508">
    <property type="term" value="P:proteolysis"/>
    <property type="evidence" value="ECO:0007669"/>
    <property type="project" value="UniProtKB-KW"/>
</dbReference>
<dbReference type="Proteomes" id="UP000217083">
    <property type="component" value="Unassembled WGS sequence"/>
</dbReference>
<keyword evidence="10" id="KW-1185">Reference proteome</keyword>
<comment type="subcellular location">
    <subcellularLocation>
        <location evidence="1">Membrane</location>
        <topology evidence="1">Multi-pass membrane protein</topology>
    </subcellularLocation>
</comment>
<evidence type="ECO:0000259" key="8">
    <source>
        <dbReference type="Pfam" id="PF01694"/>
    </source>
</evidence>
<comment type="caution">
    <text evidence="9">The sequence shown here is derived from an EMBL/GenBank/DDBJ whole genome shotgun (WGS) entry which is preliminary data.</text>
</comment>
<evidence type="ECO:0000256" key="4">
    <source>
        <dbReference type="ARBA" id="ARBA00022801"/>
    </source>
</evidence>
<dbReference type="PANTHER" id="PTHR43731">
    <property type="entry name" value="RHOMBOID PROTEASE"/>
    <property type="match status" value="1"/>
</dbReference>
<organism evidence="9 10">
    <name type="scientific">Lottiidibacillus patelloidae</name>
    <dbReference type="NCBI Taxonomy" id="2670334"/>
    <lineage>
        <taxon>Bacteria</taxon>
        <taxon>Bacillati</taxon>
        <taxon>Bacillota</taxon>
        <taxon>Bacilli</taxon>
        <taxon>Bacillales</taxon>
        <taxon>Bacillaceae</taxon>
        <taxon>Lottiidibacillus</taxon>
    </lineage>
</organism>
<reference evidence="9 10" key="2">
    <citation type="submission" date="2017-09" db="EMBL/GenBank/DDBJ databases">
        <title>Bacillus patelloidae sp. nov., isolated from the intestinal tract of a marine limpet.</title>
        <authorList>
            <person name="Liu R."/>
            <person name="Dong C."/>
            <person name="Shao Z."/>
        </authorList>
    </citation>
    <scope>NUCLEOTIDE SEQUENCE [LARGE SCALE GENOMIC DNA]</scope>
    <source>
        <strain evidence="9 10">SA5d-4</strain>
    </source>
</reference>
<name>A0A263BQC4_9BACI</name>
<feature type="transmembrane region" description="Helical" evidence="7">
    <location>
        <begin position="122"/>
        <end position="142"/>
    </location>
</feature>
<keyword evidence="4" id="KW-0378">Hydrolase</keyword>
<proteinExistence type="inferred from homology"/>
<evidence type="ECO:0000256" key="5">
    <source>
        <dbReference type="ARBA" id="ARBA00022989"/>
    </source>
</evidence>
<dbReference type="SUPFAM" id="SSF144091">
    <property type="entry name" value="Rhomboid-like"/>
    <property type="match status" value="1"/>
</dbReference>
<feature type="transmembrane region" description="Helical" evidence="7">
    <location>
        <begin position="12"/>
        <end position="34"/>
    </location>
</feature>
<dbReference type="GO" id="GO:0016020">
    <property type="term" value="C:membrane"/>
    <property type="evidence" value="ECO:0007669"/>
    <property type="project" value="UniProtKB-SubCell"/>
</dbReference>
<evidence type="ECO:0000256" key="6">
    <source>
        <dbReference type="ARBA" id="ARBA00023136"/>
    </source>
</evidence>
<feature type="domain" description="Peptidase S54 rhomboid" evidence="8">
    <location>
        <begin position="57"/>
        <end position="193"/>
    </location>
</feature>
<evidence type="ECO:0000256" key="2">
    <source>
        <dbReference type="ARBA" id="ARBA00009045"/>
    </source>
</evidence>
<keyword evidence="9" id="KW-0645">Protease</keyword>
<accession>A0A263BQC4</accession>
<dbReference type="InterPro" id="IPR022764">
    <property type="entry name" value="Peptidase_S54_rhomboid_dom"/>
</dbReference>
<comment type="similarity">
    <text evidence="2">Belongs to the peptidase S54 family.</text>
</comment>
<feature type="transmembrane region" description="Helical" evidence="7">
    <location>
        <begin position="98"/>
        <end position="116"/>
    </location>
</feature>
<evidence type="ECO:0000256" key="1">
    <source>
        <dbReference type="ARBA" id="ARBA00004141"/>
    </source>
</evidence>
<dbReference type="PANTHER" id="PTHR43731:SF14">
    <property type="entry name" value="PRESENILIN-ASSOCIATED RHOMBOID-LIKE PROTEIN, MITOCHONDRIAL"/>
    <property type="match status" value="1"/>
</dbReference>
<keyword evidence="5 7" id="KW-1133">Transmembrane helix</keyword>
<evidence type="ECO:0000313" key="10">
    <source>
        <dbReference type="Proteomes" id="UP000217083"/>
    </source>
</evidence>
<dbReference type="InterPro" id="IPR035952">
    <property type="entry name" value="Rhomboid-like_sf"/>
</dbReference>
<dbReference type="EMBL" id="NPIA01000013">
    <property type="protein sequence ID" value="OZM55768.1"/>
    <property type="molecule type" value="Genomic_DNA"/>
</dbReference>
<dbReference type="AlphaFoldDB" id="A0A263BQC4"/>
<keyword evidence="6 7" id="KW-0472">Membrane</keyword>
<feature type="transmembrane region" description="Helical" evidence="7">
    <location>
        <begin position="66"/>
        <end position="86"/>
    </location>
</feature>
<evidence type="ECO:0000313" key="9">
    <source>
        <dbReference type="EMBL" id="OZM55768.1"/>
    </source>
</evidence>
<evidence type="ECO:0000256" key="3">
    <source>
        <dbReference type="ARBA" id="ARBA00022692"/>
    </source>
</evidence>
<dbReference type="Pfam" id="PF01694">
    <property type="entry name" value="Rhomboid"/>
    <property type="match status" value="1"/>
</dbReference>